<protein>
    <submittedName>
        <fullName evidence="3">Uncharacterized protein</fullName>
    </submittedName>
</protein>
<feature type="region of interest" description="Disordered" evidence="2">
    <location>
        <begin position="15"/>
        <end position="50"/>
    </location>
</feature>
<dbReference type="EMBL" id="CDQK01000007">
    <property type="protein sequence ID" value="CEP24996.1"/>
    <property type="molecule type" value="Genomic_DNA"/>
</dbReference>
<feature type="coiled-coil region" evidence="1">
    <location>
        <begin position="197"/>
        <end position="285"/>
    </location>
</feature>
<accession>A0A0H5C9D0</accession>
<keyword evidence="1" id="KW-0175">Coiled coil</keyword>
<sequence>MSLMDLEAKRQAVLLSMKSKRASKSVTPQPPEPQGREEAPAQCQQGPMSSETKQMLCKALEDLRSYGLSLDEIVARAKVRREFVAELYREMKWPVAEIIPQAVVEASVESRVVPSGEASREASVVPRMDRQQRRWDYYSNSNIISNNRVPMSENKPEWLSDLVIDLESSEEESDDEAHSPVKKRKLSVDDNRDSEELKLLTGKLNKWEEEHRDIDAEISSCQARMEGLEQELRTTRERMKRLEDERRVRDALREEVAVEKNKMMKEQAEKEQEQASNAYDETIHKIPKVIFYSKHLTRQQARAFQPYHSLLSKRQGIDNDADNDDRQLCPFELIHQKCTEPECKFRHL</sequence>
<gene>
    <name evidence="3" type="ORF">BN1211_5972</name>
</gene>
<evidence type="ECO:0000256" key="2">
    <source>
        <dbReference type="SAM" id="MobiDB-lite"/>
    </source>
</evidence>
<evidence type="ECO:0000313" key="4">
    <source>
        <dbReference type="Proteomes" id="UP000038830"/>
    </source>
</evidence>
<dbReference type="AlphaFoldDB" id="A0A0H5C9D0"/>
<feature type="region of interest" description="Disordered" evidence="2">
    <location>
        <begin position="169"/>
        <end position="192"/>
    </location>
</feature>
<name>A0A0H5C9D0_CYBJN</name>
<organism evidence="3 4">
    <name type="scientific">Cyberlindnera jadinii (strain ATCC 18201 / CBS 1600 / BCRC 20928 / JCM 3617 / NBRC 0987 / NRRL Y-1542)</name>
    <name type="common">Torula yeast</name>
    <name type="synonym">Candida utilis</name>
    <dbReference type="NCBI Taxonomy" id="983966"/>
    <lineage>
        <taxon>Eukaryota</taxon>
        <taxon>Fungi</taxon>
        <taxon>Dikarya</taxon>
        <taxon>Ascomycota</taxon>
        <taxon>Saccharomycotina</taxon>
        <taxon>Saccharomycetes</taxon>
        <taxon>Phaffomycetales</taxon>
        <taxon>Phaffomycetaceae</taxon>
        <taxon>Cyberlindnera</taxon>
    </lineage>
</organism>
<reference evidence="4" key="1">
    <citation type="journal article" date="2015" name="J. Biotechnol.">
        <title>The structure of the Cyberlindnera jadinii genome and its relation to Candida utilis analyzed by the occurrence of single nucleotide polymorphisms.</title>
        <authorList>
            <person name="Rupp O."/>
            <person name="Brinkrolf K."/>
            <person name="Buerth C."/>
            <person name="Kunigo M."/>
            <person name="Schneider J."/>
            <person name="Jaenicke S."/>
            <person name="Goesmann A."/>
            <person name="Puehler A."/>
            <person name="Jaeger K.-E."/>
            <person name="Ernst J.F."/>
        </authorList>
    </citation>
    <scope>NUCLEOTIDE SEQUENCE [LARGE SCALE GENOMIC DNA]</scope>
    <source>
        <strain evidence="4">ATCC 18201 / CBS 1600 / BCRC 20928 / JCM 3617 / NBRC 0987 / NRRL Y-1542</strain>
    </source>
</reference>
<evidence type="ECO:0000313" key="3">
    <source>
        <dbReference type="EMBL" id="CEP24996.1"/>
    </source>
</evidence>
<dbReference type="Proteomes" id="UP000038830">
    <property type="component" value="Unassembled WGS sequence"/>
</dbReference>
<evidence type="ECO:0000256" key="1">
    <source>
        <dbReference type="SAM" id="Coils"/>
    </source>
</evidence>
<proteinExistence type="predicted"/>